<feature type="compositionally biased region" description="Low complexity" evidence="1">
    <location>
        <begin position="187"/>
        <end position="197"/>
    </location>
</feature>
<evidence type="ECO:0000313" key="4">
    <source>
        <dbReference type="Proteomes" id="UP001287286"/>
    </source>
</evidence>
<dbReference type="InterPro" id="IPR011074">
    <property type="entry name" value="CRAL/TRIO_N_dom"/>
</dbReference>
<organism evidence="3 4">
    <name type="scientific">Purpureocillium lilacinum</name>
    <name type="common">Paecilomyces lilacinus</name>
    <dbReference type="NCBI Taxonomy" id="33203"/>
    <lineage>
        <taxon>Eukaryota</taxon>
        <taxon>Fungi</taxon>
        <taxon>Dikarya</taxon>
        <taxon>Ascomycota</taxon>
        <taxon>Pezizomycotina</taxon>
        <taxon>Sordariomycetes</taxon>
        <taxon>Hypocreomycetidae</taxon>
        <taxon>Hypocreales</taxon>
        <taxon>Ophiocordycipitaceae</taxon>
        <taxon>Purpureocillium</taxon>
    </lineage>
</organism>
<dbReference type="PANTHER" id="PTHR46590:SF1">
    <property type="entry name" value="PHOSPHATIDYLINOSITOL TRANSFER PROTEIN CSR1"/>
    <property type="match status" value="1"/>
</dbReference>
<dbReference type="InterPro" id="IPR052432">
    <property type="entry name" value="PITP/CRAL-TRIO"/>
</dbReference>
<reference evidence="3 4" key="1">
    <citation type="journal article" date="2024" name="Microbiol. Resour. Announc.">
        <title>Genome annotations for the ascomycete fungi Trichoderma harzianum, Trichoderma aggressivum, and Purpureocillium lilacinum.</title>
        <authorList>
            <person name="Beijen E.P.W."/>
            <person name="Ohm R.A."/>
        </authorList>
    </citation>
    <scope>NUCLEOTIDE SEQUENCE [LARGE SCALE GENOMIC DNA]</scope>
    <source>
        <strain evidence="3 4">CBS 150709</strain>
    </source>
</reference>
<dbReference type="SUPFAM" id="SSF46938">
    <property type="entry name" value="CRAL/TRIO N-terminal domain"/>
    <property type="match status" value="1"/>
</dbReference>
<dbReference type="SMART" id="SM00516">
    <property type="entry name" value="SEC14"/>
    <property type="match status" value="1"/>
</dbReference>
<evidence type="ECO:0000259" key="2">
    <source>
        <dbReference type="PROSITE" id="PS50191"/>
    </source>
</evidence>
<comment type="caution">
    <text evidence="3">The sequence shown here is derived from an EMBL/GenBank/DDBJ whole genome shotgun (WGS) entry which is preliminary data.</text>
</comment>
<protein>
    <recommendedName>
        <fullName evidence="2">CRAL-TRIO domain-containing protein</fullName>
    </recommendedName>
</protein>
<feature type="region of interest" description="Disordered" evidence="1">
    <location>
        <begin position="1"/>
        <end position="21"/>
    </location>
</feature>
<accession>A0ABR0BNI9</accession>
<sequence length="755" mass="83135">MDAAPQRPKSASKGPREALRKAANWGRHFLREASRCPEPKIASQLANGPDGLLGWRRRGRCGGPAAQSNGVPIHHLHLGRLPESGTHPMEPACPGGNVLSPRCAHCNQHAVGTRNLIASPIIHSFSFPHHGLRLMKQRNSAGIVISAVAAAAAVPVANCRQGTTRLLLAHVAPARAPSSSRRYHGQPRAALNPAASASASRRPVANISSHLRLLRPSAATNKTTHLRVRAGRLFSSTEPQRLQSSTVFSPTLLAVVVAIILASWTATRIAPAVVETISPGSLTDTDPTPSTSGTMSIDAIAQGHLGNLTPEQEQKLRQLWNAFFKVCGIADDSGSSVGSATAEASSKAPSVKESESPQKKRFSLFRWGGNESAESSNGSRDATPDDNDKYGQTKDYHKTLKNNSPDSIRQTIWSMVKHDHPDALLLRFLRARKWDVEKALVMLISAMNWRHSQMNLDDDIMKNGEGGAIEDEKNGSASAKKLGSDFMAQLRMGKSFLHGTDKEGRPICVVRVRLHRPGEQSLESLERYTVFIIETARLVLEPPVDTATIIFDMSDFTLSNMDYQPVKFMVQCFEANYPESLGAVLVHNAPWVFQGIWKIIRGWLDPVVAAKVHFTNYRAGLEEFIAPDRIIKELDGDEDWKYEYKEPAEGENEAMKDTETRDRLLKARADLYGEFEAATRTWIRAADSEEGKQAKAEREQIAENLRAGYWTLDPYIRSRSLYDRVGDILPDGKVNWYAKADQESVKQPNDNGAQA</sequence>
<dbReference type="CDD" id="cd00170">
    <property type="entry name" value="SEC14"/>
    <property type="match status" value="1"/>
</dbReference>
<feature type="domain" description="CRAL-TRIO" evidence="2">
    <location>
        <begin position="497"/>
        <end position="642"/>
    </location>
</feature>
<dbReference type="InterPro" id="IPR036865">
    <property type="entry name" value="CRAL-TRIO_dom_sf"/>
</dbReference>
<name>A0ABR0BNI9_PURLI</name>
<feature type="compositionally biased region" description="Basic and acidic residues" evidence="1">
    <location>
        <begin position="382"/>
        <end position="398"/>
    </location>
</feature>
<dbReference type="Proteomes" id="UP001287286">
    <property type="component" value="Unassembled WGS sequence"/>
</dbReference>
<dbReference type="Gene3D" id="3.40.525.10">
    <property type="entry name" value="CRAL-TRIO lipid binding domain"/>
    <property type="match status" value="1"/>
</dbReference>
<evidence type="ECO:0000256" key="1">
    <source>
        <dbReference type="SAM" id="MobiDB-lite"/>
    </source>
</evidence>
<dbReference type="PANTHER" id="PTHR46590">
    <property type="entry name" value="PHOSPHATIDYLINOSITOL TRANSFER PROTEIN CSR1-RELATED"/>
    <property type="match status" value="1"/>
</dbReference>
<dbReference type="SUPFAM" id="SSF52087">
    <property type="entry name" value="CRAL/TRIO domain"/>
    <property type="match status" value="1"/>
</dbReference>
<dbReference type="InterPro" id="IPR036273">
    <property type="entry name" value="CRAL/TRIO_N_dom_sf"/>
</dbReference>
<dbReference type="Pfam" id="PF00650">
    <property type="entry name" value="CRAL_TRIO"/>
    <property type="match status" value="1"/>
</dbReference>
<dbReference type="SMART" id="SM01100">
    <property type="entry name" value="CRAL_TRIO_N"/>
    <property type="match status" value="1"/>
</dbReference>
<feature type="region of interest" description="Disordered" evidence="1">
    <location>
        <begin position="337"/>
        <end position="403"/>
    </location>
</feature>
<evidence type="ECO:0000313" key="3">
    <source>
        <dbReference type="EMBL" id="KAK4084002.1"/>
    </source>
</evidence>
<dbReference type="InterPro" id="IPR001251">
    <property type="entry name" value="CRAL-TRIO_dom"/>
</dbReference>
<feature type="region of interest" description="Disordered" evidence="1">
    <location>
        <begin position="177"/>
        <end position="197"/>
    </location>
</feature>
<dbReference type="PROSITE" id="PS50191">
    <property type="entry name" value="CRAL_TRIO"/>
    <property type="match status" value="1"/>
</dbReference>
<dbReference type="Pfam" id="PF03765">
    <property type="entry name" value="CRAL_TRIO_N"/>
    <property type="match status" value="1"/>
</dbReference>
<keyword evidence="4" id="KW-1185">Reference proteome</keyword>
<feature type="compositionally biased region" description="Polar residues" evidence="1">
    <location>
        <begin position="337"/>
        <end position="348"/>
    </location>
</feature>
<gene>
    <name evidence="3" type="ORF">Purlil1_10499</name>
</gene>
<feature type="compositionally biased region" description="Low complexity" evidence="1">
    <location>
        <begin position="368"/>
        <end position="379"/>
    </location>
</feature>
<dbReference type="EMBL" id="JAWRVI010000054">
    <property type="protein sequence ID" value="KAK4084002.1"/>
    <property type="molecule type" value="Genomic_DNA"/>
</dbReference>
<proteinExistence type="predicted"/>